<dbReference type="SMR" id="A0A8I7B3A5"/>
<keyword evidence="3" id="KW-1185">Reference proteome</keyword>
<dbReference type="CDD" id="cd01650">
    <property type="entry name" value="RT_nLTR_like"/>
    <property type="match status" value="1"/>
</dbReference>
<evidence type="ECO:0000313" key="2">
    <source>
        <dbReference type="EnsemblPlants" id="HORVU.MOREX.r3.1HG0057020.1"/>
    </source>
</evidence>
<name>A0A8I7B3A5_HORVV</name>
<protein>
    <recommendedName>
        <fullName evidence="1">Reverse transcriptase domain-containing protein</fullName>
    </recommendedName>
</protein>
<dbReference type="InterPro" id="IPR000477">
    <property type="entry name" value="RT_dom"/>
</dbReference>
<dbReference type="Pfam" id="PF13966">
    <property type="entry name" value="zf-RVT"/>
    <property type="match status" value="1"/>
</dbReference>
<dbReference type="Gramene" id="HORVU.MOREX.r3.1HG0057020.1">
    <property type="protein sequence ID" value="HORVU.MOREX.r3.1HG0057020.1"/>
    <property type="gene ID" value="HORVU.MOREX.r3.1HG0057020"/>
</dbReference>
<dbReference type="InterPro" id="IPR043502">
    <property type="entry name" value="DNA/RNA_pol_sf"/>
</dbReference>
<dbReference type="AlphaFoldDB" id="A0A8I7B3A5"/>
<feature type="domain" description="Reverse transcriptase" evidence="1">
    <location>
        <begin position="365"/>
        <end position="641"/>
    </location>
</feature>
<dbReference type="SUPFAM" id="SSF56219">
    <property type="entry name" value="DNase I-like"/>
    <property type="match status" value="1"/>
</dbReference>
<reference evidence="2" key="2">
    <citation type="submission" date="2020-10" db="EMBL/GenBank/DDBJ databases">
        <authorList>
            <person name="Scholz U."/>
            <person name="Mascher M."/>
            <person name="Fiebig A."/>
        </authorList>
    </citation>
    <scope>NUCLEOTIDE SEQUENCE [LARGE SCALE GENOMIC DNA]</scope>
    <source>
        <strain evidence="2">cv. Morex</strain>
    </source>
</reference>
<dbReference type="Pfam" id="PF00078">
    <property type="entry name" value="RVT_1"/>
    <property type="match status" value="1"/>
</dbReference>
<dbReference type="InterPro" id="IPR026960">
    <property type="entry name" value="RVT-Znf"/>
</dbReference>
<dbReference type="SUPFAM" id="SSF56672">
    <property type="entry name" value="DNA/RNA polymerases"/>
    <property type="match status" value="1"/>
</dbReference>
<dbReference type="EnsemblPlants" id="HORVU.MOREX.r3.1HG0057020.1">
    <property type="protein sequence ID" value="HORVU.MOREX.r3.1HG0057020.1"/>
    <property type="gene ID" value="HORVU.MOREX.r3.1HG0057020"/>
</dbReference>
<sequence length="1069" mass="121869">MRIVKELGLLGPRDRLTADVAKALFQRFEEPLSDGDISIIARLTHLDDEALRVMAPKVTFLGQAQDFWLSTVYGPADDARKDAFLRELSLSAPPPNDPWLINGDFNLIYESRDNSNINLNRRTALFRFENFWPSFPCFHATVERAWKRTERSSCPFQRLATKMARTARELKKWSKSFFSQARLHFHVAAEIVLRLDVAQERRRLSDAEQALRKLLKLRLLGLAALERARRRQASRLIWLRLGDAGTKFFHAKATSRKRKNFIQCLRVGGDLLTVHEHKEEAIHNHFKLSMGSRIERSLQVDWSIFNLPSVQNRGLDNPFSQEEVWEAIKASPAEKAPGPDGFSGTFYRACWHIIKEDIMATFTSFDNLSRGDFAKLNTTLIILLPKKDGASTIQDYRPISLIHSVAKLISKVLSRRLSVVISTIISPAQSAFLRSKSTQDSFLYVQNIVRSLHRKKQPALLLKIDIAKAFDSVSWEYLLEVMQQLRFPARWRDWVSMLLCTASSAVLLNGATGCYFTHQRGLRQGDSLSPLLFIIAIDTLHRLLQKATELQAIAPLPGRGIPLRVSLYADDAVIFANPAAEEITALMAILHDFGRASGLLINPSKSTAAPIRCDGVDLHHILTAFGGKVVAFPLTYLGLPITLSRLKLVHIQFILDRIRARLAGWKGKLLNIAGRRVLVRNVLSALPTFALSVLRAPRNFFEEIDRARRRFLWAQEDGELGGGKSKVNWPTVCSPLENGGLGILDLNRFSRALRLRWLWLQWTSNDRPWQGRNLPCDEVDRELFTASTTVTLGNGATASFWHCSWTGSGSLKTLFPSLFKHSRRKQRSVRDALRNNTWVADLAHGSNSHLWEDAIRLHRWLQDRDLQPQAESADTITWNLEASQTYSARSAYNAQFQGRLTSDFNKLIWRTWAPPRLKIFGWLVLRNRLWCNDRLQRRGWPNGYFCQLCLRNLETSVHLFWECPMMLQIWTYAASRAGCASLSPSLWATKAGSAEKITAMIGAAQPLQRKATKTMIILMLWEIWKHRNDCTFTGKQAHIHDVQCAITRTVELWRQAGAFFLEHPFWDPP</sequence>
<dbReference type="PROSITE" id="PS50878">
    <property type="entry name" value="RT_POL"/>
    <property type="match status" value="1"/>
</dbReference>
<reference evidence="2" key="3">
    <citation type="submission" date="2022-01" db="UniProtKB">
        <authorList>
            <consortium name="EnsemblPlants"/>
        </authorList>
    </citation>
    <scope>IDENTIFICATION</scope>
    <source>
        <strain evidence="2">subsp. vulgare</strain>
    </source>
</reference>
<evidence type="ECO:0000313" key="3">
    <source>
        <dbReference type="Proteomes" id="UP000011116"/>
    </source>
</evidence>
<dbReference type="InterPro" id="IPR036691">
    <property type="entry name" value="Endo/exonu/phosph_ase_sf"/>
</dbReference>
<accession>A0A8I7B3A5</accession>
<evidence type="ECO:0000259" key="1">
    <source>
        <dbReference type="PROSITE" id="PS50878"/>
    </source>
</evidence>
<dbReference type="Proteomes" id="UP000011116">
    <property type="component" value="Chromosome 1H"/>
</dbReference>
<dbReference type="PANTHER" id="PTHR33116">
    <property type="entry name" value="REVERSE TRANSCRIPTASE ZINC-BINDING DOMAIN-CONTAINING PROTEIN-RELATED-RELATED"/>
    <property type="match status" value="1"/>
</dbReference>
<reference evidence="3" key="1">
    <citation type="journal article" date="2012" name="Nature">
        <title>A physical, genetic and functional sequence assembly of the barley genome.</title>
        <authorList>
            <consortium name="The International Barley Genome Sequencing Consortium"/>
            <person name="Mayer K.F."/>
            <person name="Waugh R."/>
            <person name="Brown J.W."/>
            <person name="Schulman A."/>
            <person name="Langridge P."/>
            <person name="Platzer M."/>
            <person name="Fincher G.B."/>
            <person name="Muehlbauer G.J."/>
            <person name="Sato K."/>
            <person name="Close T.J."/>
            <person name="Wise R.P."/>
            <person name="Stein N."/>
        </authorList>
    </citation>
    <scope>NUCLEOTIDE SEQUENCE [LARGE SCALE GENOMIC DNA]</scope>
    <source>
        <strain evidence="3">cv. Morex</strain>
    </source>
</reference>
<proteinExistence type="predicted"/>
<organism evidence="2 3">
    <name type="scientific">Hordeum vulgare subsp. vulgare</name>
    <name type="common">Domesticated barley</name>
    <dbReference type="NCBI Taxonomy" id="112509"/>
    <lineage>
        <taxon>Eukaryota</taxon>
        <taxon>Viridiplantae</taxon>
        <taxon>Streptophyta</taxon>
        <taxon>Embryophyta</taxon>
        <taxon>Tracheophyta</taxon>
        <taxon>Spermatophyta</taxon>
        <taxon>Magnoliopsida</taxon>
        <taxon>Liliopsida</taxon>
        <taxon>Poales</taxon>
        <taxon>Poaceae</taxon>
        <taxon>BOP clade</taxon>
        <taxon>Pooideae</taxon>
        <taxon>Triticodae</taxon>
        <taxon>Triticeae</taxon>
        <taxon>Hordeinae</taxon>
        <taxon>Hordeum</taxon>
    </lineage>
</organism>
<dbReference type="PANTHER" id="PTHR33116:SF87">
    <property type="entry name" value="OS01G0158850 PROTEIN"/>
    <property type="match status" value="1"/>
</dbReference>